<dbReference type="Proteomes" id="UP000011717">
    <property type="component" value="Unassembled WGS sequence"/>
</dbReference>
<dbReference type="PROSITE" id="PS01117">
    <property type="entry name" value="HTH_MARR_1"/>
    <property type="match status" value="1"/>
</dbReference>
<keyword evidence="6" id="KW-1185">Reference proteome</keyword>
<keyword evidence="3" id="KW-0804">Transcription</keyword>
<dbReference type="InterPro" id="IPR000835">
    <property type="entry name" value="HTH_MarR-typ"/>
</dbReference>
<comment type="caution">
    <text evidence="5">The sequence shown here is derived from an EMBL/GenBank/DDBJ whole genome shotgun (WGS) entry which is preliminary data.</text>
</comment>
<dbReference type="EMBL" id="AMRV01000003">
    <property type="protein sequence ID" value="EMD83430.1"/>
    <property type="molecule type" value="Genomic_DNA"/>
</dbReference>
<dbReference type="InterPro" id="IPR023187">
    <property type="entry name" value="Tscrpt_reg_MarR-type_CS"/>
</dbReference>
<keyword evidence="2" id="KW-0238">DNA-binding</keyword>
<gene>
    <name evidence="5" type="ORF">C725_1331</name>
</gene>
<dbReference type="PANTHER" id="PTHR33164">
    <property type="entry name" value="TRANSCRIPTIONAL REGULATOR, MARR FAMILY"/>
    <property type="match status" value="1"/>
</dbReference>
<evidence type="ECO:0000256" key="2">
    <source>
        <dbReference type="ARBA" id="ARBA00023125"/>
    </source>
</evidence>
<evidence type="ECO:0000256" key="3">
    <source>
        <dbReference type="ARBA" id="ARBA00023163"/>
    </source>
</evidence>
<evidence type="ECO:0000259" key="4">
    <source>
        <dbReference type="PROSITE" id="PS50995"/>
    </source>
</evidence>
<dbReference type="PROSITE" id="PS50995">
    <property type="entry name" value="HTH_MARR_2"/>
    <property type="match status" value="1"/>
</dbReference>
<proteinExistence type="predicted"/>
<evidence type="ECO:0000313" key="5">
    <source>
        <dbReference type="EMBL" id="EMD83430.1"/>
    </source>
</evidence>
<accession>M2SDJ2</accession>
<organism evidence="5 6">
    <name type="scientific">Pacificimonas flava</name>
    <dbReference type="NCBI Taxonomy" id="1234595"/>
    <lineage>
        <taxon>Bacteria</taxon>
        <taxon>Pseudomonadati</taxon>
        <taxon>Pseudomonadota</taxon>
        <taxon>Alphaproteobacteria</taxon>
        <taxon>Sphingomonadales</taxon>
        <taxon>Sphingosinicellaceae</taxon>
        <taxon>Pacificimonas</taxon>
    </lineage>
</organism>
<dbReference type="GO" id="GO:0003677">
    <property type="term" value="F:DNA binding"/>
    <property type="evidence" value="ECO:0007669"/>
    <property type="project" value="UniProtKB-KW"/>
</dbReference>
<name>M2SDJ2_9SPHN</name>
<dbReference type="GO" id="GO:0003700">
    <property type="term" value="F:DNA-binding transcription factor activity"/>
    <property type="evidence" value="ECO:0007669"/>
    <property type="project" value="InterPro"/>
</dbReference>
<dbReference type="AlphaFoldDB" id="M2SDJ2"/>
<dbReference type="RefSeq" id="WP_008601161.1">
    <property type="nucleotide sequence ID" value="NZ_AMRV01000003.1"/>
</dbReference>
<dbReference type="InterPro" id="IPR036388">
    <property type="entry name" value="WH-like_DNA-bd_sf"/>
</dbReference>
<dbReference type="SUPFAM" id="SSF46785">
    <property type="entry name" value="Winged helix' DNA-binding domain"/>
    <property type="match status" value="1"/>
</dbReference>
<dbReference type="SMART" id="SM00347">
    <property type="entry name" value="HTH_MARR"/>
    <property type="match status" value="1"/>
</dbReference>
<dbReference type="InterPro" id="IPR036390">
    <property type="entry name" value="WH_DNA-bd_sf"/>
</dbReference>
<evidence type="ECO:0000256" key="1">
    <source>
        <dbReference type="ARBA" id="ARBA00023015"/>
    </source>
</evidence>
<dbReference type="Pfam" id="PF01047">
    <property type="entry name" value="MarR"/>
    <property type="match status" value="1"/>
</dbReference>
<dbReference type="OrthoDB" id="582199at2"/>
<dbReference type="GO" id="GO:0006950">
    <property type="term" value="P:response to stress"/>
    <property type="evidence" value="ECO:0007669"/>
    <property type="project" value="TreeGrafter"/>
</dbReference>
<dbReference type="PANTHER" id="PTHR33164:SF64">
    <property type="entry name" value="TRANSCRIPTIONAL REGULATOR SLYA"/>
    <property type="match status" value="1"/>
</dbReference>
<keyword evidence="1" id="KW-0805">Transcription regulation</keyword>
<dbReference type="InterPro" id="IPR039422">
    <property type="entry name" value="MarR/SlyA-like"/>
</dbReference>
<dbReference type="Gene3D" id="1.10.10.10">
    <property type="entry name" value="Winged helix-like DNA-binding domain superfamily/Winged helix DNA-binding domain"/>
    <property type="match status" value="1"/>
</dbReference>
<sequence>MTDSLGFLIGDLARLMRRRFDERAREIGVTRPQWRALLNLSRQEGLKQTELAERMEVEPITLCRMVDRLEASGLVERRPDPADRRARRLFLTEDARPIIARLRAVADDLADELARHLSPGEQTQLTALTRKLHESLSAAAEARRGEEKGDVVNG</sequence>
<evidence type="ECO:0000313" key="6">
    <source>
        <dbReference type="Proteomes" id="UP000011717"/>
    </source>
</evidence>
<protein>
    <submittedName>
        <fullName evidence="5">Transcriptional regulator, MarR family</fullName>
    </submittedName>
</protein>
<dbReference type="PATRIC" id="fig|1234595.3.peg.1335"/>
<dbReference type="PRINTS" id="PR00598">
    <property type="entry name" value="HTHMARR"/>
</dbReference>
<feature type="domain" description="HTH marR-type" evidence="4">
    <location>
        <begin position="2"/>
        <end position="134"/>
    </location>
</feature>
<reference evidence="5 6" key="1">
    <citation type="journal article" date="2013" name="Genome Announc.">
        <title>Draft Genome Sequence of Strain JLT2015T, Belonging to the Family Sphingomonadaceae of the Alphaproteobacteria.</title>
        <authorList>
            <person name="Tang K."/>
            <person name="Liu K."/>
            <person name="Li S."/>
            <person name="Jiao N."/>
        </authorList>
    </citation>
    <scope>NUCLEOTIDE SEQUENCE [LARGE SCALE GENOMIC DNA]</scope>
    <source>
        <strain evidence="5 6">JLT2015</strain>
    </source>
</reference>